<gene>
    <name evidence="8" type="ORF">H4W34_000672</name>
</gene>
<evidence type="ECO:0000256" key="2">
    <source>
        <dbReference type="ARBA" id="ARBA00022692"/>
    </source>
</evidence>
<dbReference type="InterPro" id="IPR047817">
    <property type="entry name" value="ABC2_TM_bact-type"/>
</dbReference>
<feature type="transmembrane region" description="Helical" evidence="6">
    <location>
        <begin position="185"/>
        <end position="210"/>
    </location>
</feature>
<dbReference type="EMBL" id="JADBDZ010000001">
    <property type="protein sequence ID" value="MBE1530839.1"/>
    <property type="molecule type" value="Genomic_DNA"/>
</dbReference>
<feature type="transmembrane region" description="Helical" evidence="6">
    <location>
        <begin position="68"/>
        <end position="91"/>
    </location>
</feature>
<feature type="transmembrane region" description="Helical" evidence="6">
    <location>
        <begin position="230"/>
        <end position="252"/>
    </location>
</feature>
<dbReference type="InterPro" id="IPR051784">
    <property type="entry name" value="Nod_factor_ABC_transporter"/>
</dbReference>
<evidence type="ECO:0000256" key="6">
    <source>
        <dbReference type="RuleBase" id="RU361157"/>
    </source>
</evidence>
<dbReference type="PIRSF" id="PIRSF006648">
    <property type="entry name" value="DrrB"/>
    <property type="match status" value="1"/>
</dbReference>
<proteinExistence type="inferred from homology"/>
<evidence type="ECO:0000256" key="1">
    <source>
        <dbReference type="ARBA" id="ARBA00004141"/>
    </source>
</evidence>
<dbReference type="Pfam" id="PF01061">
    <property type="entry name" value="ABC2_membrane"/>
    <property type="match status" value="1"/>
</dbReference>
<keyword evidence="3 6" id="KW-1133">Transmembrane helix</keyword>
<evidence type="ECO:0000256" key="3">
    <source>
        <dbReference type="ARBA" id="ARBA00022989"/>
    </source>
</evidence>
<accession>A0ABR9JJX0</accession>
<evidence type="ECO:0000313" key="9">
    <source>
        <dbReference type="Proteomes" id="UP000627838"/>
    </source>
</evidence>
<dbReference type="InterPro" id="IPR000412">
    <property type="entry name" value="ABC_2_transport"/>
</dbReference>
<comment type="similarity">
    <text evidence="6">Belongs to the ABC-2 integral membrane protein family.</text>
</comment>
<evidence type="ECO:0000256" key="4">
    <source>
        <dbReference type="ARBA" id="ARBA00023136"/>
    </source>
</evidence>
<dbReference type="PANTHER" id="PTHR43229:SF2">
    <property type="entry name" value="NODULATION PROTEIN J"/>
    <property type="match status" value="1"/>
</dbReference>
<feature type="domain" description="ABC transmembrane type-2" evidence="7">
    <location>
        <begin position="27"/>
        <end position="260"/>
    </location>
</feature>
<protein>
    <recommendedName>
        <fullName evidence="6">Transport permease protein</fullName>
    </recommendedName>
</protein>
<comment type="subcellular location">
    <subcellularLocation>
        <location evidence="6">Cell membrane</location>
        <topology evidence="6">Multi-pass membrane protein</topology>
    </subcellularLocation>
    <subcellularLocation>
        <location evidence="1">Membrane</location>
        <topology evidence="1">Multi-pass membrane protein</topology>
    </subcellularLocation>
</comment>
<keyword evidence="6" id="KW-1003">Cell membrane</keyword>
<evidence type="ECO:0000259" key="7">
    <source>
        <dbReference type="PROSITE" id="PS51012"/>
    </source>
</evidence>
<comment type="caution">
    <text evidence="8">The sequence shown here is derived from an EMBL/GenBank/DDBJ whole genome shotgun (WGS) entry which is preliminary data.</text>
</comment>
<keyword evidence="5" id="KW-0046">Antibiotic resistance</keyword>
<sequence>MNTVAHSLSDSATMLRRQLRRMQRYPSMTLMLIGMPVVFLLLFVYVFGGTLGNGIGGVGGGRRAYVDYVAPGIILMAMASAAQGTAISVAMDMTEGIVDRFRTMAIWRPSVLTGHVIGSVLQALLGIVVVVGVAIAIGFRPDASPVEWLAAVGLLIGFAFALTWLSLGLGLAAKTVESASNSPMILMLLPFFGSGFVPTDTMPTALRWFAEYQPFTPLTETLRGLLTGDPIGDAGAQAVGWCVGITVAGYLWSKYRFDRTASH</sequence>
<dbReference type="PANTHER" id="PTHR43229">
    <property type="entry name" value="NODULATION PROTEIN J"/>
    <property type="match status" value="1"/>
</dbReference>
<dbReference type="Proteomes" id="UP000627838">
    <property type="component" value="Unassembled WGS sequence"/>
</dbReference>
<keyword evidence="6" id="KW-0813">Transport</keyword>
<name>A0ABR9JJX0_9ACTN</name>
<organism evidence="8 9">
    <name type="scientific">Actinomadura algeriensis</name>
    <dbReference type="NCBI Taxonomy" id="1679523"/>
    <lineage>
        <taxon>Bacteria</taxon>
        <taxon>Bacillati</taxon>
        <taxon>Actinomycetota</taxon>
        <taxon>Actinomycetes</taxon>
        <taxon>Streptosporangiales</taxon>
        <taxon>Thermomonosporaceae</taxon>
        <taxon>Actinomadura</taxon>
    </lineage>
</organism>
<dbReference type="RefSeq" id="WP_225960996.1">
    <property type="nucleotide sequence ID" value="NZ_JADBDZ010000001.1"/>
</dbReference>
<dbReference type="PROSITE" id="PS51012">
    <property type="entry name" value="ABC_TM2"/>
    <property type="match status" value="1"/>
</dbReference>
<feature type="transmembrane region" description="Helical" evidence="6">
    <location>
        <begin position="25"/>
        <end position="48"/>
    </location>
</feature>
<evidence type="ECO:0000256" key="5">
    <source>
        <dbReference type="ARBA" id="ARBA00023251"/>
    </source>
</evidence>
<keyword evidence="2 6" id="KW-0812">Transmembrane</keyword>
<feature type="transmembrane region" description="Helical" evidence="6">
    <location>
        <begin position="149"/>
        <end position="173"/>
    </location>
</feature>
<evidence type="ECO:0000313" key="8">
    <source>
        <dbReference type="EMBL" id="MBE1530839.1"/>
    </source>
</evidence>
<keyword evidence="4 6" id="KW-0472">Membrane</keyword>
<feature type="transmembrane region" description="Helical" evidence="6">
    <location>
        <begin position="112"/>
        <end position="137"/>
    </location>
</feature>
<dbReference type="InterPro" id="IPR013525">
    <property type="entry name" value="ABC2_TM"/>
</dbReference>
<keyword evidence="9" id="KW-1185">Reference proteome</keyword>
<reference evidence="8 9" key="1">
    <citation type="submission" date="2020-10" db="EMBL/GenBank/DDBJ databases">
        <title>Sequencing the genomes of 1000 actinobacteria strains.</title>
        <authorList>
            <person name="Klenk H.-P."/>
        </authorList>
    </citation>
    <scope>NUCLEOTIDE SEQUENCE [LARGE SCALE GENOMIC DNA]</scope>
    <source>
        <strain evidence="8 9">DSM 46744</strain>
    </source>
</reference>